<evidence type="ECO:0000313" key="6">
    <source>
        <dbReference type="Proteomes" id="UP000509704"/>
    </source>
</evidence>
<feature type="domain" description="RRM" evidence="4">
    <location>
        <begin position="27"/>
        <end position="102"/>
    </location>
</feature>
<dbReference type="CDD" id="cd12296">
    <property type="entry name" value="RRM1_Prp24"/>
    <property type="match status" value="1"/>
</dbReference>
<dbReference type="SMART" id="SM00360">
    <property type="entry name" value="RRM"/>
    <property type="match status" value="4"/>
</dbReference>
<organism evidence="5 6">
    <name type="scientific">Zygotorulaspora mrakii</name>
    <name type="common">Zygosaccharomyces mrakii</name>
    <dbReference type="NCBI Taxonomy" id="42260"/>
    <lineage>
        <taxon>Eukaryota</taxon>
        <taxon>Fungi</taxon>
        <taxon>Dikarya</taxon>
        <taxon>Ascomycota</taxon>
        <taxon>Saccharomycotina</taxon>
        <taxon>Saccharomycetes</taxon>
        <taxon>Saccharomycetales</taxon>
        <taxon>Saccharomycetaceae</taxon>
        <taxon>Zygotorulaspora</taxon>
    </lineage>
</organism>
<evidence type="ECO:0000256" key="2">
    <source>
        <dbReference type="ARBA" id="ARBA00022884"/>
    </source>
</evidence>
<dbReference type="PANTHER" id="PTHR24012">
    <property type="entry name" value="RNA BINDING PROTEIN"/>
    <property type="match status" value="1"/>
</dbReference>
<dbReference type="InterPro" id="IPR000504">
    <property type="entry name" value="RRM_dom"/>
</dbReference>
<evidence type="ECO:0000256" key="3">
    <source>
        <dbReference type="PROSITE-ProRule" id="PRU00176"/>
    </source>
</evidence>
<dbReference type="Pfam" id="PF00076">
    <property type="entry name" value="RRM_1"/>
    <property type="match status" value="3"/>
</dbReference>
<keyword evidence="6" id="KW-1185">Reference proteome</keyword>
<dbReference type="EMBL" id="CP058609">
    <property type="protein sequence ID" value="QLG73535.1"/>
    <property type="molecule type" value="Genomic_DNA"/>
</dbReference>
<dbReference type="AlphaFoldDB" id="A0A7H9B4C6"/>
<dbReference type="OrthoDB" id="360390at2759"/>
<proteinExistence type="predicted"/>
<feature type="domain" description="RRM" evidence="4">
    <location>
        <begin position="196"/>
        <end position="274"/>
    </location>
</feature>
<dbReference type="KEGG" id="zmk:HG535_0F00450"/>
<dbReference type="GO" id="GO:0003723">
    <property type="term" value="F:RNA binding"/>
    <property type="evidence" value="ECO:0007669"/>
    <property type="project" value="UniProtKB-UniRule"/>
</dbReference>
<dbReference type="GeneID" id="59237295"/>
<dbReference type="Pfam" id="PF16842">
    <property type="entry name" value="RRM_occluded"/>
    <property type="match status" value="1"/>
</dbReference>
<dbReference type="InterPro" id="IPR035979">
    <property type="entry name" value="RBD_domain_sf"/>
</dbReference>
<reference evidence="5 6" key="1">
    <citation type="submission" date="2020-07" db="EMBL/GenBank/DDBJ databases">
        <title>The yeast mating-type switching endonuclease HO is a domesticated member of an unorthodox homing genetic element family.</title>
        <authorList>
            <person name="Coughlan A.Y."/>
            <person name="Lombardi L."/>
            <person name="Braun-Galleani S."/>
            <person name="Martos A.R."/>
            <person name="Galeote V."/>
            <person name="Bigey F."/>
            <person name="Dequin S."/>
            <person name="Byrne K.P."/>
            <person name="Wolfe K.H."/>
        </authorList>
    </citation>
    <scope>NUCLEOTIDE SEQUENCE [LARGE SCALE GENOMIC DNA]</scope>
    <source>
        <strain evidence="5 6">NRRL Y-6702</strain>
    </source>
</reference>
<keyword evidence="2 3" id="KW-0694">RNA-binding</keyword>
<name>A0A7H9B4C6_ZYGMR</name>
<evidence type="ECO:0000259" key="4">
    <source>
        <dbReference type="PROSITE" id="PS50102"/>
    </source>
</evidence>
<evidence type="ECO:0000313" key="5">
    <source>
        <dbReference type="EMBL" id="QLG73535.1"/>
    </source>
</evidence>
<protein>
    <recommendedName>
        <fullName evidence="4">RRM domain-containing protein</fullName>
    </recommendedName>
</protein>
<dbReference type="PROSITE" id="PS50102">
    <property type="entry name" value="RRM"/>
    <property type="match status" value="3"/>
</dbReference>
<dbReference type="Gene3D" id="3.30.70.330">
    <property type="match status" value="4"/>
</dbReference>
<accession>A0A7H9B4C6</accession>
<dbReference type="InterPro" id="IPR012677">
    <property type="entry name" value="Nucleotide-bd_a/b_plait_sf"/>
</dbReference>
<dbReference type="InterPro" id="IPR031766">
    <property type="entry name" value="RRM_occluded"/>
</dbReference>
<feature type="domain" description="RRM" evidence="4">
    <location>
        <begin position="103"/>
        <end position="181"/>
    </location>
</feature>
<dbReference type="SUPFAM" id="SSF54928">
    <property type="entry name" value="RNA-binding domain, RBD"/>
    <property type="match status" value="2"/>
</dbReference>
<sequence>MKRSLDVEPTGPRKQVDINENRKRELTTVIVRNLPKSYNQTKLRKYFQDCGRINQVDVCEALSKDGRLARIEFTSYNEVLTALTKTFSKIGNNEIQVEPLVDCTIWMTNFPPQYTARDIINLLRRIDILTVSVRLPSLRFNANRRFAYVDLTSQDDVNRAVSQLNDKTIQSYRLVVKKSNLLDISKRTDSAVLERREIMIRHLNLEQITEDRLKEIFSTYGAIETVKVPHTGDRQHTDGYAFITFKEKSSADESLKADQTTLDGQQINVKLSDRKEYLERQKVKRILFNKSQNDSIISLFPLSDHISKAQIESLLTEKLGLNANDMENLYLVSDYEGALIVLKEAKLAAKCLMSLNGTEFKGRHLHCGTVRDLKDHDRNRKATAKSHFVNASRDHFIQTTLRDTNSSPKLSNEDFRKIFLNK</sequence>
<dbReference type="Proteomes" id="UP000509704">
    <property type="component" value="Chromosome 6"/>
</dbReference>
<dbReference type="RefSeq" id="XP_037145262.1">
    <property type="nucleotide sequence ID" value="XM_037289367.1"/>
</dbReference>
<keyword evidence="1" id="KW-0677">Repeat</keyword>
<gene>
    <name evidence="5" type="ORF">HG535_0F00450</name>
</gene>
<evidence type="ECO:0000256" key="1">
    <source>
        <dbReference type="ARBA" id="ARBA00022737"/>
    </source>
</evidence>
<dbReference type="InterPro" id="IPR034397">
    <property type="entry name" value="Prp24_RRM1"/>
</dbReference>